<dbReference type="EMBL" id="JAEQNB010000004">
    <property type="protein sequence ID" value="MBL0387682.1"/>
    <property type="molecule type" value="Genomic_DNA"/>
</dbReference>
<accession>A0ABS1JBM3</accession>
<dbReference type="PANTHER" id="PTHR30543">
    <property type="entry name" value="CHROMATE REDUCTASE"/>
    <property type="match status" value="1"/>
</dbReference>
<name>A0ABS1JBM3_9BACL</name>
<dbReference type="PANTHER" id="PTHR30543:SF21">
    <property type="entry name" value="NAD(P)H-DEPENDENT FMN REDUCTASE LOT6"/>
    <property type="match status" value="1"/>
</dbReference>
<organism evidence="3 4">
    <name type="scientific">Tumebacillus amylolyticus</name>
    <dbReference type="NCBI Taxonomy" id="2801339"/>
    <lineage>
        <taxon>Bacteria</taxon>
        <taxon>Bacillati</taxon>
        <taxon>Bacillota</taxon>
        <taxon>Bacilli</taxon>
        <taxon>Bacillales</taxon>
        <taxon>Alicyclobacillaceae</taxon>
        <taxon>Tumebacillus</taxon>
    </lineage>
</organism>
<feature type="domain" description="NADPH-dependent FMN reductase-like" evidence="2">
    <location>
        <begin position="1"/>
        <end position="138"/>
    </location>
</feature>
<dbReference type="Proteomes" id="UP000602284">
    <property type="component" value="Unassembled WGS sequence"/>
</dbReference>
<comment type="caution">
    <text evidence="3">The sequence shown here is derived from an EMBL/GenBank/DDBJ whole genome shotgun (WGS) entry which is preliminary data.</text>
</comment>
<keyword evidence="4" id="KW-1185">Reference proteome</keyword>
<dbReference type="SUPFAM" id="SSF52218">
    <property type="entry name" value="Flavoproteins"/>
    <property type="match status" value="1"/>
</dbReference>
<evidence type="ECO:0000256" key="1">
    <source>
        <dbReference type="ARBA" id="ARBA00009428"/>
    </source>
</evidence>
<dbReference type="Pfam" id="PF03358">
    <property type="entry name" value="FMN_red"/>
    <property type="match status" value="1"/>
</dbReference>
<dbReference type="InterPro" id="IPR029039">
    <property type="entry name" value="Flavoprotein-like_sf"/>
</dbReference>
<dbReference type="Gene3D" id="3.40.50.360">
    <property type="match status" value="1"/>
</dbReference>
<sequence>MKLVALVGSLNPESKTAKGLNVAAEAARKAGAEVLVWNLRERPLPIYDPSAERDENTLAFIQLMDEADGFLIGSPEYHNGPSGALKNALDFVGYNQFNGKPVGLVASAGGAIATNTLVQLATILRSLHGYVIPHTGSMSYADNFNADGTFENPKMQERFEKVGTDVVALTKALRG</sequence>
<evidence type="ECO:0000313" key="3">
    <source>
        <dbReference type="EMBL" id="MBL0387682.1"/>
    </source>
</evidence>
<evidence type="ECO:0000259" key="2">
    <source>
        <dbReference type="Pfam" id="PF03358"/>
    </source>
</evidence>
<gene>
    <name evidence="3" type="ORF">JJB07_13660</name>
</gene>
<comment type="similarity">
    <text evidence="1">Belongs to the azoreductase type 2 family.</text>
</comment>
<evidence type="ECO:0000313" key="4">
    <source>
        <dbReference type="Proteomes" id="UP000602284"/>
    </source>
</evidence>
<dbReference type="RefSeq" id="WP_201635926.1">
    <property type="nucleotide sequence ID" value="NZ_JAEQNB010000004.1"/>
</dbReference>
<dbReference type="InterPro" id="IPR050712">
    <property type="entry name" value="NAD(P)H-dep_reductase"/>
</dbReference>
<dbReference type="InterPro" id="IPR005025">
    <property type="entry name" value="FMN_Rdtase-like_dom"/>
</dbReference>
<protein>
    <submittedName>
        <fullName evidence="3">NAD(P)H-dependent oxidoreductase</fullName>
    </submittedName>
</protein>
<proteinExistence type="inferred from homology"/>
<reference evidence="3 4" key="1">
    <citation type="submission" date="2021-01" db="EMBL/GenBank/DDBJ databases">
        <title>Tumebacillus sp. strain ITR2 16S ribosomal RNA gene Genome sequencing and assembly.</title>
        <authorList>
            <person name="Kang M."/>
        </authorList>
    </citation>
    <scope>NUCLEOTIDE SEQUENCE [LARGE SCALE GENOMIC DNA]</scope>
    <source>
        <strain evidence="3 4">ITR2</strain>
    </source>
</reference>